<dbReference type="PANTHER" id="PTHR11557:SF0">
    <property type="entry name" value="PORPHOBILINOGEN DEAMINASE"/>
    <property type="match status" value="1"/>
</dbReference>
<evidence type="ECO:0000259" key="7">
    <source>
        <dbReference type="Pfam" id="PF01379"/>
    </source>
</evidence>
<dbReference type="Pfam" id="PF01379">
    <property type="entry name" value="Porphobil_deam"/>
    <property type="match status" value="2"/>
</dbReference>
<dbReference type="GO" id="GO:0004418">
    <property type="term" value="F:hydroxymethylbilane synthase activity"/>
    <property type="evidence" value="ECO:0007669"/>
    <property type="project" value="UniProtKB-UniRule"/>
</dbReference>
<evidence type="ECO:0000256" key="3">
    <source>
        <dbReference type="ARBA" id="ARBA00022679"/>
    </source>
</evidence>
<feature type="domain" description="Porphobilinogen deaminase N-terminal" evidence="7">
    <location>
        <begin position="7"/>
        <end position="159"/>
    </location>
</feature>
<evidence type="ECO:0000256" key="5">
    <source>
        <dbReference type="NCBIfam" id="TIGR00212"/>
    </source>
</evidence>
<gene>
    <name evidence="9" type="primary">hemC</name>
    <name evidence="9" type="ORF">DU504_07030</name>
</gene>
<dbReference type="SUPFAM" id="SSF53850">
    <property type="entry name" value="Periplasmic binding protein-like II"/>
    <property type="match status" value="2"/>
</dbReference>
<reference evidence="9 10" key="1">
    <citation type="submission" date="2018-07" db="EMBL/GenBank/DDBJ databases">
        <title>Genome sequences of Haloplanus salinus JCM 18368T.</title>
        <authorList>
            <person name="Kim Y.B."/>
            <person name="Roh S.W."/>
        </authorList>
    </citation>
    <scope>NUCLEOTIDE SEQUENCE [LARGE SCALE GENOMIC DNA]</scope>
    <source>
        <strain evidence="9 10">JCM 18368</strain>
    </source>
</reference>
<feature type="domain" description="Porphobilinogen deaminase C-terminal" evidence="8">
    <location>
        <begin position="284"/>
        <end position="352"/>
    </location>
</feature>
<dbReference type="NCBIfam" id="TIGR00212">
    <property type="entry name" value="hemC"/>
    <property type="match status" value="1"/>
</dbReference>
<evidence type="ECO:0000313" key="10">
    <source>
        <dbReference type="Proteomes" id="UP000252189"/>
    </source>
</evidence>
<comment type="similarity">
    <text evidence="2">Belongs to the HMBS family.</text>
</comment>
<evidence type="ECO:0000313" key="9">
    <source>
        <dbReference type="EMBL" id="RCU47076.1"/>
    </source>
</evidence>
<keyword evidence="10" id="KW-1185">Reference proteome</keyword>
<dbReference type="InterPro" id="IPR022417">
    <property type="entry name" value="Porphobilin_deaminase_N"/>
</dbReference>
<dbReference type="PROSITE" id="PS00533">
    <property type="entry name" value="PORPHOBILINOGEN_DEAM"/>
    <property type="match status" value="1"/>
</dbReference>
<comment type="caution">
    <text evidence="9">The sequence shown here is derived from an EMBL/GenBank/DDBJ whole genome shotgun (WGS) entry which is preliminary data.</text>
</comment>
<dbReference type="PANTHER" id="PTHR11557">
    <property type="entry name" value="PORPHOBILINOGEN DEAMINASE"/>
    <property type="match status" value="1"/>
</dbReference>
<dbReference type="GO" id="GO:0005737">
    <property type="term" value="C:cytoplasm"/>
    <property type="evidence" value="ECO:0007669"/>
    <property type="project" value="UniProtKB-UniRule"/>
</dbReference>
<organism evidence="9 10">
    <name type="scientific">Haloplanus salinus</name>
    <dbReference type="NCBI Taxonomy" id="1126245"/>
    <lineage>
        <taxon>Archaea</taxon>
        <taxon>Methanobacteriati</taxon>
        <taxon>Methanobacteriota</taxon>
        <taxon>Stenosarchaea group</taxon>
        <taxon>Halobacteria</taxon>
        <taxon>Halobacteriales</taxon>
        <taxon>Haloferacaceae</taxon>
        <taxon>Haloplanus</taxon>
    </lineage>
</organism>
<comment type="cofactor">
    <cofactor evidence="1">
        <name>dipyrromethane</name>
        <dbReference type="ChEBI" id="CHEBI:60342"/>
    </cofactor>
</comment>
<dbReference type="PRINTS" id="PR00151">
    <property type="entry name" value="PORPHBDMNASE"/>
</dbReference>
<dbReference type="Gene3D" id="3.40.190.10">
    <property type="entry name" value="Periplasmic binding protein-like II"/>
    <property type="match status" value="2"/>
</dbReference>
<sequence>MNTRGTVRLATRGSDLARRQTASVGDRLSTRRLAVETVEVSTRGDEIRDELIHRLGKTGAFVRALDEKVLAGDVDAAVHSMKDMPTESPPELVIAGVPERGPAGDVLVTPDGATLDDLPEGAVVGTSSLRRGAQLRRERPDLRVEPLRGNVDTRLEKLLAPSLQREHQRRLDAEDEGDGDGDDDDDGEHPDSFDQSVEAWFDGLAELERRAMERAVETEYDAVVLAEAGLQRSGLLDAVATTRLPRESFVPAPGQGAIAVTARGDAGATETIRGLVDDPVTRVETTVERTVLAELGGGCIAPIGVYAVVQGQYVHVTVQVLSLDGTEVVERTADLPITDHADAAAALAAELREEGAAELIDRAREEADG</sequence>
<name>A0A368N9Z4_9EURY</name>
<dbReference type="InterPro" id="IPR000860">
    <property type="entry name" value="HemC"/>
</dbReference>
<dbReference type="RefSeq" id="WP_114448625.1">
    <property type="nucleotide sequence ID" value="NZ_QPHM01000001.1"/>
</dbReference>
<dbReference type="InterPro" id="IPR022419">
    <property type="entry name" value="Porphobilin_deaminase_cofac_BS"/>
</dbReference>
<feature type="domain" description="Porphobilinogen deaminase N-terminal" evidence="7">
    <location>
        <begin position="214"/>
        <end position="266"/>
    </location>
</feature>
<dbReference type="PIRSF" id="PIRSF001438">
    <property type="entry name" value="4pyrrol_synth_OHMeBilane_synth"/>
    <property type="match status" value="1"/>
</dbReference>
<dbReference type="EMBL" id="QPHM01000001">
    <property type="protein sequence ID" value="RCU47076.1"/>
    <property type="molecule type" value="Genomic_DNA"/>
</dbReference>
<dbReference type="EC" id="2.5.1.61" evidence="5"/>
<dbReference type="Pfam" id="PF03900">
    <property type="entry name" value="Porphobil_deamC"/>
    <property type="match status" value="1"/>
</dbReference>
<dbReference type="SUPFAM" id="SSF54782">
    <property type="entry name" value="Porphobilinogen deaminase (hydroxymethylbilane synthase), C-terminal domain"/>
    <property type="match status" value="1"/>
</dbReference>
<protein>
    <recommendedName>
        <fullName evidence="5">Hydroxymethylbilane synthase</fullName>
        <ecNumber evidence="5">2.5.1.61</ecNumber>
    </recommendedName>
</protein>
<evidence type="ECO:0000256" key="1">
    <source>
        <dbReference type="ARBA" id="ARBA00001916"/>
    </source>
</evidence>
<dbReference type="AlphaFoldDB" id="A0A368N9Z4"/>
<proteinExistence type="inferred from homology"/>
<evidence type="ECO:0000256" key="4">
    <source>
        <dbReference type="ARBA" id="ARBA00023244"/>
    </source>
</evidence>
<evidence type="ECO:0000259" key="8">
    <source>
        <dbReference type="Pfam" id="PF03900"/>
    </source>
</evidence>
<feature type="compositionally biased region" description="Acidic residues" evidence="6">
    <location>
        <begin position="173"/>
        <end position="188"/>
    </location>
</feature>
<feature type="region of interest" description="Disordered" evidence="6">
    <location>
        <begin position="155"/>
        <end position="194"/>
    </location>
</feature>
<dbReference type="InterPro" id="IPR036803">
    <property type="entry name" value="Porphobilinogen_deaminase_C_sf"/>
</dbReference>
<keyword evidence="4" id="KW-0627">Porphyrin biosynthesis</keyword>
<evidence type="ECO:0000256" key="2">
    <source>
        <dbReference type="ARBA" id="ARBA00005638"/>
    </source>
</evidence>
<dbReference type="OrthoDB" id="8042at2157"/>
<accession>A0A368N9Z4</accession>
<dbReference type="InterPro" id="IPR022418">
    <property type="entry name" value="Porphobilinogen_deaminase_C"/>
</dbReference>
<dbReference type="Proteomes" id="UP000252189">
    <property type="component" value="Unassembled WGS sequence"/>
</dbReference>
<dbReference type="GO" id="GO:0006783">
    <property type="term" value="P:heme biosynthetic process"/>
    <property type="evidence" value="ECO:0007669"/>
    <property type="project" value="TreeGrafter"/>
</dbReference>
<keyword evidence="3 9" id="KW-0808">Transferase</keyword>
<evidence type="ECO:0000256" key="6">
    <source>
        <dbReference type="SAM" id="MobiDB-lite"/>
    </source>
</evidence>
<dbReference type="Gene3D" id="3.30.160.40">
    <property type="entry name" value="Porphobilinogen deaminase, C-terminal domain"/>
    <property type="match status" value="1"/>
</dbReference>